<dbReference type="Gene3D" id="1.20.1250.20">
    <property type="entry name" value="MFS general substrate transporter like domains"/>
    <property type="match status" value="1"/>
</dbReference>
<protein>
    <submittedName>
        <fullName evidence="2">Cyanate permease</fullName>
    </submittedName>
</protein>
<dbReference type="PANTHER" id="PTHR23523">
    <property type="match status" value="1"/>
</dbReference>
<feature type="transmembrane region" description="Helical" evidence="1">
    <location>
        <begin position="158"/>
        <end position="180"/>
    </location>
</feature>
<feature type="transmembrane region" description="Helical" evidence="1">
    <location>
        <begin position="192"/>
        <end position="217"/>
    </location>
</feature>
<dbReference type="Proteomes" id="UP000023067">
    <property type="component" value="Unassembled WGS sequence"/>
</dbReference>
<keyword evidence="1" id="KW-0472">Membrane</keyword>
<dbReference type="AlphaFoldDB" id="Z9JV05"/>
<reference evidence="2 3" key="1">
    <citation type="submission" date="2014-02" db="EMBL/GenBank/DDBJ databases">
        <title>Genome sequence of Brachybacterium phenoliresistens strain W13A50.</title>
        <authorList>
            <person name="Wang X."/>
        </authorList>
    </citation>
    <scope>NUCLEOTIDE SEQUENCE [LARGE SCALE GENOMIC DNA]</scope>
    <source>
        <strain evidence="2 3">W13A50</strain>
    </source>
</reference>
<dbReference type="InterPro" id="IPR052524">
    <property type="entry name" value="MFS_Cyanate_Porter"/>
</dbReference>
<feature type="transmembrane region" description="Helical" evidence="1">
    <location>
        <begin position="229"/>
        <end position="247"/>
    </location>
</feature>
<proteinExistence type="predicted"/>
<feature type="transmembrane region" description="Helical" evidence="1">
    <location>
        <begin position="363"/>
        <end position="384"/>
    </location>
</feature>
<feature type="transmembrane region" description="Helical" evidence="1">
    <location>
        <begin position="107"/>
        <end position="126"/>
    </location>
</feature>
<feature type="transmembrane region" description="Helical" evidence="1">
    <location>
        <begin position="133"/>
        <end position="152"/>
    </location>
</feature>
<accession>Z9JV05</accession>
<dbReference type="PANTHER" id="PTHR23523:SF2">
    <property type="entry name" value="2-NITROIMIDAZOLE TRANSPORTER"/>
    <property type="match status" value="1"/>
</dbReference>
<feature type="transmembrane region" description="Helical" evidence="1">
    <location>
        <begin position="309"/>
        <end position="331"/>
    </location>
</feature>
<feature type="transmembrane region" description="Helical" evidence="1">
    <location>
        <begin position="66"/>
        <end position="87"/>
    </location>
</feature>
<dbReference type="STRING" id="396014.BF93_15685"/>
<dbReference type="HOGENOM" id="CLU_038046_0_0_11"/>
<feature type="transmembrane region" description="Helical" evidence="1">
    <location>
        <begin position="422"/>
        <end position="444"/>
    </location>
</feature>
<dbReference type="eggNOG" id="COG2807">
    <property type="taxonomic scope" value="Bacteria"/>
</dbReference>
<keyword evidence="1" id="KW-0812">Transmembrane</keyword>
<dbReference type="Pfam" id="PF07690">
    <property type="entry name" value="MFS_1"/>
    <property type="match status" value="1"/>
</dbReference>
<evidence type="ECO:0000256" key="1">
    <source>
        <dbReference type="SAM" id="Phobius"/>
    </source>
</evidence>
<keyword evidence="1" id="KW-1133">Transmembrane helix</keyword>
<dbReference type="PATRIC" id="fig|396014.3.peg.1482"/>
<sequence length="460" mass="45862">MPAPAAVDPAGEPGDREVCADSYAVEADVFADEPAVEPEAGAEAGGAAAGGAEAGGAAPARRGRGAFGFALAAIALLTISFALRPGASSVGPLLDPISEAFGRGETYGGLLTAMPGLCFGVIGLLAVPVAKRLGLTGSIVVAIGIAALGLALRPLSGGGAVFALLTVLALAGPALGNVLVPAWVKRHGGSRTVALMTMYSIVLAAGGTAGTLFSVPIAEAAPDGWRTALGVWSLGAAVPALVWLLVLRRTGHDFQPPAGGGRAPGSLLRSPMAIALTITFGLQSMHAYIQMGWTPSILADAGLAPATAGALASVSFACGMLGGLVMPMVIARVRNLQPIMLAMGVLTASGYAGLLLAPGTAPLLWMLLLGIGGFVFPATIALLPARTRDARVTARLSGMVQPVGYMLAAIGPFAVGLAHEALAGWTAILVVLLVLSLVMGAVAWKASAARMVDDELAPAA</sequence>
<gene>
    <name evidence="2" type="ORF">BF93_15685</name>
</gene>
<dbReference type="InterPro" id="IPR011701">
    <property type="entry name" value="MFS"/>
</dbReference>
<evidence type="ECO:0000313" key="2">
    <source>
        <dbReference type="EMBL" id="EWS81616.1"/>
    </source>
</evidence>
<dbReference type="EMBL" id="JDYK01000006">
    <property type="protein sequence ID" value="EWS81616.1"/>
    <property type="molecule type" value="Genomic_DNA"/>
</dbReference>
<feature type="transmembrane region" description="Helical" evidence="1">
    <location>
        <begin position="338"/>
        <end position="357"/>
    </location>
</feature>
<dbReference type="SUPFAM" id="SSF103473">
    <property type="entry name" value="MFS general substrate transporter"/>
    <property type="match status" value="1"/>
</dbReference>
<feature type="transmembrane region" description="Helical" evidence="1">
    <location>
        <begin position="396"/>
        <end position="416"/>
    </location>
</feature>
<dbReference type="GO" id="GO:0022857">
    <property type="term" value="F:transmembrane transporter activity"/>
    <property type="evidence" value="ECO:0007669"/>
    <property type="project" value="InterPro"/>
</dbReference>
<organism evidence="2 3">
    <name type="scientific">Brachybacterium phenoliresistens</name>
    <dbReference type="NCBI Taxonomy" id="396014"/>
    <lineage>
        <taxon>Bacteria</taxon>
        <taxon>Bacillati</taxon>
        <taxon>Actinomycetota</taxon>
        <taxon>Actinomycetes</taxon>
        <taxon>Micrococcales</taxon>
        <taxon>Dermabacteraceae</taxon>
        <taxon>Brachybacterium</taxon>
    </lineage>
</organism>
<evidence type="ECO:0000313" key="3">
    <source>
        <dbReference type="Proteomes" id="UP000023067"/>
    </source>
</evidence>
<comment type="caution">
    <text evidence="2">The sequence shown here is derived from an EMBL/GenBank/DDBJ whole genome shotgun (WGS) entry which is preliminary data.</text>
</comment>
<dbReference type="InterPro" id="IPR036259">
    <property type="entry name" value="MFS_trans_sf"/>
</dbReference>
<name>Z9JV05_9MICO</name>
<keyword evidence="3" id="KW-1185">Reference proteome</keyword>
<feature type="transmembrane region" description="Helical" evidence="1">
    <location>
        <begin position="267"/>
        <end position="289"/>
    </location>
</feature>